<accession>A0A1F7SKA2</accession>
<dbReference type="AlphaFoldDB" id="A0A1F7SKA2"/>
<evidence type="ECO:0000256" key="3">
    <source>
        <dbReference type="ARBA" id="ARBA00022679"/>
    </source>
</evidence>
<dbReference type="STRING" id="1817883.A3G31_05375"/>
<dbReference type="Proteomes" id="UP000178082">
    <property type="component" value="Unassembled WGS sequence"/>
</dbReference>
<reference evidence="5 6" key="1">
    <citation type="journal article" date="2016" name="Nat. Commun.">
        <title>Thousands of microbial genomes shed light on interconnected biogeochemical processes in an aquifer system.</title>
        <authorList>
            <person name="Anantharaman K."/>
            <person name="Brown C.T."/>
            <person name="Hug L.A."/>
            <person name="Sharon I."/>
            <person name="Castelle C.J."/>
            <person name="Probst A.J."/>
            <person name="Thomas B.C."/>
            <person name="Singh A."/>
            <person name="Wilkins M.J."/>
            <person name="Karaoz U."/>
            <person name="Brodie E.L."/>
            <person name="Williams K.H."/>
            <person name="Hubbard S.S."/>
            <person name="Banfield J.F."/>
        </authorList>
    </citation>
    <scope>NUCLEOTIDE SEQUENCE [LARGE SCALE GENOMIC DNA]</scope>
</reference>
<dbReference type="SUPFAM" id="SSF53448">
    <property type="entry name" value="Nucleotide-diphospho-sugar transferases"/>
    <property type="match status" value="1"/>
</dbReference>
<comment type="similarity">
    <text evidence="1">Belongs to the glycosyltransferase 2 family.</text>
</comment>
<sequence length="308" mass="35280">MKKISIIIATKNRPHLLKESLSSIISNTILPDEMIVVYQGDGSMAGDIVEALKINYKNLLYFKDSRVGKSKALNFGIRKSRGDIIGFTDDDCIVSKEWISSFRAEAESSPDFSAITGRTLAEQGFETKEFLNLVRSEKRKEAVARKNPWEIGCSGCNMFIKKEFLVNIDYFDEDFGSGARFKAADDGDIIYRILRAKGKVIYSPRVIVYHKAWREREDNIRLRSNYAFSLGAFAGKYLFMGDVYPCWFVFCKFLQKARRLAIGFLVFDKNRISDGYSHLKGIAIGFLKILLYNFKNGRKNISNYLYKK</sequence>
<evidence type="ECO:0000256" key="2">
    <source>
        <dbReference type="ARBA" id="ARBA00022676"/>
    </source>
</evidence>
<dbReference type="InterPro" id="IPR029044">
    <property type="entry name" value="Nucleotide-diphossugar_trans"/>
</dbReference>
<evidence type="ECO:0000313" key="6">
    <source>
        <dbReference type="Proteomes" id="UP000178082"/>
    </source>
</evidence>
<evidence type="ECO:0000256" key="1">
    <source>
        <dbReference type="ARBA" id="ARBA00006739"/>
    </source>
</evidence>
<proteinExistence type="inferred from homology"/>
<gene>
    <name evidence="5" type="ORF">A3G31_05375</name>
</gene>
<evidence type="ECO:0000313" key="5">
    <source>
        <dbReference type="EMBL" id="OGL54193.1"/>
    </source>
</evidence>
<protein>
    <recommendedName>
        <fullName evidence="4">Glycosyltransferase 2-like domain-containing protein</fullName>
    </recommendedName>
</protein>
<keyword evidence="2" id="KW-0328">Glycosyltransferase</keyword>
<dbReference type="InterPro" id="IPR001173">
    <property type="entry name" value="Glyco_trans_2-like"/>
</dbReference>
<evidence type="ECO:0000259" key="4">
    <source>
        <dbReference type="Pfam" id="PF00535"/>
    </source>
</evidence>
<organism evidence="5 6">
    <name type="scientific">Candidatus Schekmanbacteria bacterium RIFCSPLOWO2_12_FULL_38_15</name>
    <dbReference type="NCBI Taxonomy" id="1817883"/>
    <lineage>
        <taxon>Bacteria</taxon>
        <taxon>Candidatus Schekmaniibacteriota</taxon>
    </lineage>
</organism>
<dbReference type="PANTHER" id="PTHR43179">
    <property type="entry name" value="RHAMNOSYLTRANSFERASE WBBL"/>
    <property type="match status" value="1"/>
</dbReference>
<dbReference type="GO" id="GO:0016757">
    <property type="term" value="F:glycosyltransferase activity"/>
    <property type="evidence" value="ECO:0007669"/>
    <property type="project" value="UniProtKB-KW"/>
</dbReference>
<dbReference type="Pfam" id="PF00535">
    <property type="entry name" value="Glycos_transf_2"/>
    <property type="match status" value="1"/>
</dbReference>
<feature type="domain" description="Glycosyltransferase 2-like" evidence="4">
    <location>
        <begin position="5"/>
        <end position="165"/>
    </location>
</feature>
<name>A0A1F7SKA2_9BACT</name>
<dbReference type="PANTHER" id="PTHR43179:SF12">
    <property type="entry name" value="GALACTOFURANOSYLTRANSFERASE GLFT2"/>
    <property type="match status" value="1"/>
</dbReference>
<dbReference type="EMBL" id="MGDI01000016">
    <property type="protein sequence ID" value="OGL54193.1"/>
    <property type="molecule type" value="Genomic_DNA"/>
</dbReference>
<comment type="caution">
    <text evidence="5">The sequence shown here is derived from an EMBL/GenBank/DDBJ whole genome shotgun (WGS) entry which is preliminary data.</text>
</comment>
<keyword evidence="3" id="KW-0808">Transferase</keyword>
<dbReference type="Gene3D" id="3.90.550.10">
    <property type="entry name" value="Spore Coat Polysaccharide Biosynthesis Protein SpsA, Chain A"/>
    <property type="match status" value="1"/>
</dbReference>